<proteinExistence type="predicted"/>
<evidence type="ECO:0000256" key="1">
    <source>
        <dbReference type="ARBA" id="ARBA00012552"/>
    </source>
</evidence>
<dbReference type="EC" id="3.6.4.13" evidence="1"/>
<dbReference type="PROSITE" id="PS51192">
    <property type="entry name" value="HELICASE_ATP_BIND_1"/>
    <property type="match status" value="1"/>
</dbReference>
<keyword evidence="3" id="KW-0378">Hydrolase</keyword>
<dbReference type="Pfam" id="PF00271">
    <property type="entry name" value="Helicase_C"/>
    <property type="match status" value="1"/>
</dbReference>
<organism evidence="9 10">
    <name type="scientific">Giardia muris</name>
    <dbReference type="NCBI Taxonomy" id="5742"/>
    <lineage>
        <taxon>Eukaryota</taxon>
        <taxon>Metamonada</taxon>
        <taxon>Diplomonadida</taxon>
        <taxon>Hexamitidae</taxon>
        <taxon>Giardiinae</taxon>
        <taxon>Giardia</taxon>
    </lineage>
</organism>
<dbReference type="SMART" id="SM00490">
    <property type="entry name" value="HELICc"/>
    <property type="match status" value="1"/>
</dbReference>
<feature type="domain" description="Helicase C-terminal" evidence="8">
    <location>
        <begin position="442"/>
        <end position="585"/>
    </location>
</feature>
<dbReference type="PANTHER" id="PTHR47958">
    <property type="entry name" value="ATP-DEPENDENT RNA HELICASE DBP3"/>
    <property type="match status" value="1"/>
</dbReference>
<evidence type="ECO:0000256" key="3">
    <source>
        <dbReference type="ARBA" id="ARBA00022801"/>
    </source>
</evidence>
<feature type="region of interest" description="Disordered" evidence="6">
    <location>
        <begin position="592"/>
        <end position="647"/>
    </location>
</feature>
<evidence type="ECO:0000256" key="6">
    <source>
        <dbReference type="SAM" id="MobiDB-lite"/>
    </source>
</evidence>
<feature type="domain" description="Helicase ATP-binding" evidence="7">
    <location>
        <begin position="138"/>
        <end position="349"/>
    </location>
</feature>
<dbReference type="Pfam" id="PF00270">
    <property type="entry name" value="DEAD"/>
    <property type="match status" value="1"/>
</dbReference>
<dbReference type="Gene3D" id="3.40.50.300">
    <property type="entry name" value="P-loop containing nucleotide triphosphate hydrolases"/>
    <property type="match status" value="2"/>
</dbReference>
<feature type="compositionally biased region" description="Basic and acidic residues" evidence="6">
    <location>
        <begin position="625"/>
        <end position="647"/>
    </location>
</feature>
<comment type="caution">
    <text evidence="9">The sequence shown here is derived from an EMBL/GenBank/DDBJ whole genome shotgun (WGS) entry which is preliminary data.</text>
</comment>
<dbReference type="SMART" id="SM00487">
    <property type="entry name" value="DEXDc"/>
    <property type="match status" value="1"/>
</dbReference>
<dbReference type="GO" id="GO:0005524">
    <property type="term" value="F:ATP binding"/>
    <property type="evidence" value="ECO:0007669"/>
    <property type="project" value="UniProtKB-KW"/>
</dbReference>
<dbReference type="VEuPathDB" id="GiardiaDB:GMRT_23006"/>
<dbReference type="InterPro" id="IPR001650">
    <property type="entry name" value="Helicase_C-like"/>
</dbReference>
<protein>
    <recommendedName>
        <fullName evidence="1">RNA helicase</fullName>
        <ecNumber evidence="1">3.6.4.13</ecNumber>
    </recommendedName>
</protein>
<dbReference type="InterPro" id="IPR011545">
    <property type="entry name" value="DEAD/DEAH_box_helicase_dom"/>
</dbReference>
<feature type="compositionally biased region" description="Basic and acidic residues" evidence="6">
    <location>
        <begin position="592"/>
        <end position="601"/>
    </location>
</feature>
<dbReference type="Proteomes" id="UP000315496">
    <property type="component" value="Chromosome 3"/>
</dbReference>
<keyword evidence="10" id="KW-1185">Reference proteome</keyword>
<dbReference type="GO" id="GO:0016787">
    <property type="term" value="F:hydrolase activity"/>
    <property type="evidence" value="ECO:0007669"/>
    <property type="project" value="UniProtKB-KW"/>
</dbReference>
<keyword evidence="5" id="KW-0067">ATP-binding</keyword>
<evidence type="ECO:0000313" key="10">
    <source>
        <dbReference type="Proteomes" id="UP000315496"/>
    </source>
</evidence>
<dbReference type="SUPFAM" id="SSF52540">
    <property type="entry name" value="P-loop containing nucleoside triphosphate hydrolases"/>
    <property type="match status" value="1"/>
</dbReference>
<dbReference type="PROSITE" id="PS51194">
    <property type="entry name" value="HELICASE_CTER"/>
    <property type="match status" value="1"/>
</dbReference>
<dbReference type="GO" id="GO:0003676">
    <property type="term" value="F:nucleic acid binding"/>
    <property type="evidence" value="ECO:0007669"/>
    <property type="project" value="InterPro"/>
</dbReference>
<reference evidence="9 10" key="1">
    <citation type="submission" date="2019-05" db="EMBL/GenBank/DDBJ databases">
        <title>The compact genome of Giardia muris reveals important steps in the evolution of intestinal protozoan parasites.</title>
        <authorList>
            <person name="Xu F."/>
            <person name="Jimenez-Gonzalez A."/>
            <person name="Einarsson E."/>
            <person name="Astvaldsson A."/>
            <person name="Peirasmaki D."/>
            <person name="Eckmann L."/>
            <person name="Andersson J.O."/>
            <person name="Svard S.G."/>
            <person name="Jerlstrom-Hultqvist J."/>
        </authorList>
    </citation>
    <scope>NUCLEOTIDE SEQUENCE [LARGE SCALE GENOMIC DNA]</scope>
    <source>
        <strain evidence="9 10">Roberts-Thomson</strain>
    </source>
</reference>
<name>A0A4Z1SNS3_GIAMU</name>
<dbReference type="GO" id="GO:0003724">
    <property type="term" value="F:RNA helicase activity"/>
    <property type="evidence" value="ECO:0007669"/>
    <property type="project" value="UniProtKB-EC"/>
</dbReference>
<dbReference type="CDD" id="cd18787">
    <property type="entry name" value="SF2_C_DEAD"/>
    <property type="match status" value="1"/>
</dbReference>
<evidence type="ECO:0000256" key="5">
    <source>
        <dbReference type="ARBA" id="ARBA00022840"/>
    </source>
</evidence>
<dbReference type="InterPro" id="IPR027417">
    <property type="entry name" value="P-loop_NTPase"/>
</dbReference>
<keyword evidence="4 9" id="KW-0347">Helicase</keyword>
<dbReference type="AlphaFoldDB" id="A0A4Z1SNS3"/>
<sequence>MSRYLERDRNFRRRDDYGPRRNYDYDPRRRGRGDRFDREVNGDMHRRYEYLYPSPNKEDLFNQRVGAEALHNVTSENDYSVYQDVNVKVSYASGLIPVPPIEAFAELAEAPYELDSTIYDNTVTARYIQPTPIQKYALPAGMSGYDILACSQTGSGKTCAFLVPIIHRIVIEKLKLLTRTPGMHEDFSFKRDRFGGIARPFCVILAPTRELVQQTAKASWMLSHGTGVLTRVVYGGDGLRPQQDALQLGCDILVATPGRMYDFIKREVIDTSFVRFVVFDECDRMLDMGFEDQIRDIMRLLPGPTYELRDLEDSSKTYPVERQTLLFSATFPKEIRNMALDFLRSNRLVEITVGQIGSTNPNLAQRVVLVEHGFRKLDLLRDYLTGKSEELNRMLHEVYGSHDDAATELGTSQSTSNISETYAEAASHNYPGSIAATGMRSTTAPAIIPYQTIVFTNFKVEADRIFRYFDDLGCRVAVIHGDMSQKDRENNLKFFKSGRTNILIATDVAQRGLDIPHVRLVLNYDVPGNIDDYTHRIGRTGRAGRPGLAITLIAPERDTLSTLKDLRRKLSETKQPIPRWFDDAIERMIREKRGERAERRGGNRSRGGFNDRGYDRNSGFGSGPRRYDNRDHGNSYGGRDDRYNRRY</sequence>
<accession>A0A4Z1SNS3</accession>
<evidence type="ECO:0000256" key="4">
    <source>
        <dbReference type="ARBA" id="ARBA00022806"/>
    </source>
</evidence>
<keyword evidence="2" id="KW-0547">Nucleotide-binding</keyword>
<evidence type="ECO:0000259" key="7">
    <source>
        <dbReference type="PROSITE" id="PS51192"/>
    </source>
</evidence>
<gene>
    <name evidence="9" type="ORF">GMRT_23006</name>
</gene>
<evidence type="ECO:0000256" key="2">
    <source>
        <dbReference type="ARBA" id="ARBA00022741"/>
    </source>
</evidence>
<evidence type="ECO:0000259" key="8">
    <source>
        <dbReference type="PROSITE" id="PS51194"/>
    </source>
</evidence>
<dbReference type="EMBL" id="VDLU01000003">
    <property type="protein sequence ID" value="TNJ27426.1"/>
    <property type="molecule type" value="Genomic_DNA"/>
</dbReference>
<dbReference type="OrthoDB" id="196131at2759"/>
<feature type="region of interest" description="Disordered" evidence="6">
    <location>
        <begin position="15"/>
        <end position="38"/>
    </location>
</feature>
<evidence type="ECO:0000313" key="9">
    <source>
        <dbReference type="EMBL" id="TNJ27426.1"/>
    </source>
</evidence>
<dbReference type="InterPro" id="IPR014001">
    <property type="entry name" value="Helicase_ATP-bd"/>
</dbReference>